<dbReference type="PANTHER" id="PTHR45458">
    <property type="entry name" value="SHORT-CHAIN DEHYDROGENASE/REDUCTASE SDR"/>
    <property type="match status" value="1"/>
</dbReference>
<proteinExistence type="predicted"/>
<dbReference type="Pfam" id="PF00106">
    <property type="entry name" value="adh_short"/>
    <property type="match status" value="1"/>
</dbReference>
<sequence>MRASVTIVIWDPTSFLALSQGPQIMPVYVLTGANRGLGLEFVRQLSADSSNTVIGAVRSMSNDLADLKSLNKNNNIHILECDTGEVSSITSFAESCGKILEGKKIDYLLNNSGINAIPEQSSLSITESDMNEHIKINVLGPAKTTEAMYKADLLSSDVRILNMTSGLGSMKVSISIKPRKCTTYSISKAALNMLTVHQGEELREKLPGAVVISMDPGWVKTRMGGEGALIEAHESISGMLKVLHGLKKDDTASFWTYSGEQVPW</sequence>
<dbReference type="GO" id="GO:0016616">
    <property type="term" value="F:oxidoreductase activity, acting on the CH-OH group of donors, NAD or NADP as acceptor"/>
    <property type="evidence" value="ECO:0007669"/>
    <property type="project" value="TreeGrafter"/>
</dbReference>
<reference evidence="2" key="2">
    <citation type="submission" date="2021-08" db="EMBL/GenBank/DDBJ databases">
        <authorList>
            <person name="Gostincar C."/>
            <person name="Sun X."/>
            <person name="Song Z."/>
            <person name="Gunde-Cimerman N."/>
        </authorList>
    </citation>
    <scope>NUCLEOTIDE SEQUENCE</scope>
    <source>
        <strain evidence="2">EXF-8016</strain>
    </source>
</reference>
<protein>
    <submittedName>
        <fullName evidence="2">NAD(P)-binding protein</fullName>
    </submittedName>
</protein>
<accession>A0A9P8GL96</accession>
<dbReference type="PRINTS" id="PR00081">
    <property type="entry name" value="GDHRDH"/>
</dbReference>
<dbReference type="AlphaFoldDB" id="A0A9P8GL96"/>
<comment type="caution">
    <text evidence="2">The sequence shown here is derived from an EMBL/GenBank/DDBJ whole genome shotgun (WGS) entry which is preliminary data.</text>
</comment>
<dbReference type="PROSITE" id="PS00061">
    <property type="entry name" value="ADH_SHORT"/>
    <property type="match status" value="1"/>
</dbReference>
<keyword evidence="1" id="KW-0521">NADP</keyword>
<dbReference type="CDD" id="cd05325">
    <property type="entry name" value="carb_red_sniffer_like_SDR_c"/>
    <property type="match status" value="1"/>
</dbReference>
<dbReference type="Proteomes" id="UP000767238">
    <property type="component" value="Unassembled WGS sequence"/>
</dbReference>
<dbReference type="OrthoDB" id="5296at2759"/>
<dbReference type="Gene3D" id="3.40.50.720">
    <property type="entry name" value="NAD(P)-binding Rossmann-like Domain"/>
    <property type="match status" value="1"/>
</dbReference>
<dbReference type="InterPro" id="IPR020904">
    <property type="entry name" value="Sc_DH/Rdtase_CS"/>
</dbReference>
<evidence type="ECO:0000256" key="1">
    <source>
        <dbReference type="ARBA" id="ARBA00022857"/>
    </source>
</evidence>
<dbReference type="InterPro" id="IPR052184">
    <property type="entry name" value="SDR_enzymes"/>
</dbReference>
<organism evidence="2 3">
    <name type="scientific">Aureobasidium melanogenum</name>
    <name type="common">Aureobasidium pullulans var. melanogenum</name>
    <dbReference type="NCBI Taxonomy" id="46634"/>
    <lineage>
        <taxon>Eukaryota</taxon>
        <taxon>Fungi</taxon>
        <taxon>Dikarya</taxon>
        <taxon>Ascomycota</taxon>
        <taxon>Pezizomycotina</taxon>
        <taxon>Dothideomycetes</taxon>
        <taxon>Dothideomycetidae</taxon>
        <taxon>Dothideales</taxon>
        <taxon>Saccotheciaceae</taxon>
        <taxon>Aureobasidium</taxon>
    </lineage>
</organism>
<dbReference type="SUPFAM" id="SSF51735">
    <property type="entry name" value="NAD(P)-binding Rossmann-fold domains"/>
    <property type="match status" value="1"/>
</dbReference>
<evidence type="ECO:0000313" key="2">
    <source>
        <dbReference type="EMBL" id="KAH0227385.1"/>
    </source>
</evidence>
<name>A0A9P8GL96_AURME</name>
<dbReference type="InterPro" id="IPR002347">
    <property type="entry name" value="SDR_fam"/>
</dbReference>
<dbReference type="PANTHER" id="PTHR45458:SF1">
    <property type="entry name" value="SHORT CHAIN DEHYDROGENASE"/>
    <property type="match status" value="1"/>
</dbReference>
<gene>
    <name evidence="2" type="ORF">KCV03_g2327</name>
</gene>
<evidence type="ECO:0000313" key="3">
    <source>
        <dbReference type="Proteomes" id="UP000767238"/>
    </source>
</evidence>
<dbReference type="EMBL" id="JAHFYH010000010">
    <property type="protein sequence ID" value="KAH0227385.1"/>
    <property type="molecule type" value="Genomic_DNA"/>
</dbReference>
<dbReference type="InterPro" id="IPR036291">
    <property type="entry name" value="NAD(P)-bd_dom_sf"/>
</dbReference>
<reference evidence="2" key="1">
    <citation type="journal article" date="2021" name="J Fungi (Basel)">
        <title>Virulence traits and population genomics of the black yeast Aureobasidium melanogenum.</title>
        <authorList>
            <person name="Cernosa A."/>
            <person name="Sun X."/>
            <person name="Gostincar C."/>
            <person name="Fang C."/>
            <person name="Gunde-Cimerman N."/>
            <person name="Song Z."/>
        </authorList>
    </citation>
    <scope>NUCLEOTIDE SEQUENCE</scope>
    <source>
        <strain evidence="2">EXF-8016</strain>
    </source>
</reference>
<feature type="non-terminal residue" evidence="2">
    <location>
        <position position="264"/>
    </location>
</feature>